<proteinExistence type="predicted"/>
<evidence type="ECO:0008006" key="4">
    <source>
        <dbReference type="Google" id="ProtNLM"/>
    </source>
</evidence>
<dbReference type="Proteomes" id="UP000799750">
    <property type="component" value="Unassembled WGS sequence"/>
</dbReference>
<dbReference type="PANTHER" id="PTHR42085">
    <property type="entry name" value="F-BOX DOMAIN-CONTAINING PROTEIN"/>
    <property type="match status" value="1"/>
</dbReference>
<evidence type="ECO:0000313" key="2">
    <source>
        <dbReference type="EMBL" id="KAF2502264.1"/>
    </source>
</evidence>
<feature type="region of interest" description="Disordered" evidence="1">
    <location>
        <begin position="457"/>
        <end position="481"/>
    </location>
</feature>
<evidence type="ECO:0000256" key="1">
    <source>
        <dbReference type="SAM" id="MobiDB-lite"/>
    </source>
</evidence>
<sequence>MNRAAKAQRVRRAPQQDTPRPARMTASTVAPGFVPGSLALYEGRTMRTRGFERAVRQTFRFLDLPAEIRLMVYSHVVSFNGVSRYLIEKAKYLYSGIGALPVLSTTTPGLFLVCRQIAAELCDEIRKIPLVLTNMYGIEDLTKVIAPGILRNLQHVTISIHQFDEDQCIVVNMRSLERIGEELSRIWEFGGNSLKKLTIRVDDDRISTHFKLCPPTECYLRDEIDIALDAFSTLRNIKDVTFEGILSDFGHAAYIASTMEIPTNYRFMELPQSIRKQIYEYALDYDESMDVMDKVTKQKVILRSHARRSRNAAKIPTEKIRHVYSPAILRLNKTIRAEAMEVLNEKGLTISAAPPKKHSITDFISATTLQNVRKLTLKICEETLGHWDEWRKVKVDLGKIFRKGNSLESVKIYVIYMEGSHQISAVFRKLFMNDIKGQFALGDGVMIDHYLHGAVKSPNTREQSKKRPREDEGPKTMDHIC</sequence>
<gene>
    <name evidence="2" type="ORF">BU16DRAFT_554334</name>
</gene>
<accession>A0A6A6RCT3</accession>
<organism evidence="2 3">
    <name type="scientific">Lophium mytilinum</name>
    <dbReference type="NCBI Taxonomy" id="390894"/>
    <lineage>
        <taxon>Eukaryota</taxon>
        <taxon>Fungi</taxon>
        <taxon>Dikarya</taxon>
        <taxon>Ascomycota</taxon>
        <taxon>Pezizomycotina</taxon>
        <taxon>Dothideomycetes</taxon>
        <taxon>Pleosporomycetidae</taxon>
        <taxon>Mytilinidiales</taxon>
        <taxon>Mytilinidiaceae</taxon>
        <taxon>Lophium</taxon>
    </lineage>
</organism>
<feature type="compositionally biased region" description="Basic and acidic residues" evidence="1">
    <location>
        <begin position="462"/>
        <end position="481"/>
    </location>
</feature>
<dbReference type="PANTHER" id="PTHR42085:SF8">
    <property type="entry name" value="F-BOX DOMAIN-CONTAINING PROTEIN"/>
    <property type="match status" value="1"/>
</dbReference>
<dbReference type="InterPro" id="IPR038883">
    <property type="entry name" value="AN11006-like"/>
</dbReference>
<dbReference type="OrthoDB" id="3510794at2759"/>
<evidence type="ECO:0000313" key="3">
    <source>
        <dbReference type="Proteomes" id="UP000799750"/>
    </source>
</evidence>
<keyword evidence="3" id="KW-1185">Reference proteome</keyword>
<dbReference type="EMBL" id="MU004181">
    <property type="protein sequence ID" value="KAF2502264.1"/>
    <property type="molecule type" value="Genomic_DNA"/>
</dbReference>
<protein>
    <recommendedName>
        <fullName evidence="4">F-box domain-containing protein</fullName>
    </recommendedName>
</protein>
<name>A0A6A6RCT3_9PEZI</name>
<reference evidence="2" key="1">
    <citation type="journal article" date="2020" name="Stud. Mycol.">
        <title>101 Dothideomycetes genomes: a test case for predicting lifestyles and emergence of pathogens.</title>
        <authorList>
            <person name="Haridas S."/>
            <person name="Albert R."/>
            <person name="Binder M."/>
            <person name="Bloem J."/>
            <person name="Labutti K."/>
            <person name="Salamov A."/>
            <person name="Andreopoulos B."/>
            <person name="Baker S."/>
            <person name="Barry K."/>
            <person name="Bills G."/>
            <person name="Bluhm B."/>
            <person name="Cannon C."/>
            <person name="Castanera R."/>
            <person name="Culley D."/>
            <person name="Daum C."/>
            <person name="Ezra D."/>
            <person name="Gonzalez J."/>
            <person name="Henrissat B."/>
            <person name="Kuo A."/>
            <person name="Liang C."/>
            <person name="Lipzen A."/>
            <person name="Lutzoni F."/>
            <person name="Magnuson J."/>
            <person name="Mondo S."/>
            <person name="Nolan M."/>
            <person name="Ohm R."/>
            <person name="Pangilinan J."/>
            <person name="Park H.-J."/>
            <person name="Ramirez L."/>
            <person name="Alfaro M."/>
            <person name="Sun H."/>
            <person name="Tritt A."/>
            <person name="Yoshinaga Y."/>
            <person name="Zwiers L.-H."/>
            <person name="Turgeon B."/>
            <person name="Goodwin S."/>
            <person name="Spatafora J."/>
            <person name="Crous P."/>
            <person name="Grigoriev I."/>
        </authorList>
    </citation>
    <scope>NUCLEOTIDE SEQUENCE</scope>
    <source>
        <strain evidence="2">CBS 269.34</strain>
    </source>
</reference>
<feature type="region of interest" description="Disordered" evidence="1">
    <location>
        <begin position="1"/>
        <end position="23"/>
    </location>
</feature>
<dbReference type="AlphaFoldDB" id="A0A6A6RCT3"/>
<feature type="compositionally biased region" description="Basic residues" evidence="1">
    <location>
        <begin position="1"/>
        <end position="12"/>
    </location>
</feature>